<evidence type="ECO:0000313" key="1">
    <source>
        <dbReference type="EMBL" id="SOB62156.1"/>
    </source>
</evidence>
<sequence length="84" mass="9068">METEMNNWPEYLEIASLAFVTLGTIFLRIADKKTPLPDATKNLLGGLDSAIEKTVTRWKVAGYTLLIAAPVVQASQIPPAKPGA</sequence>
<organism evidence="1 2">
    <name type="scientific">Pseudodesulfovibrio profundus</name>
    <dbReference type="NCBI Taxonomy" id="57320"/>
    <lineage>
        <taxon>Bacteria</taxon>
        <taxon>Pseudomonadati</taxon>
        <taxon>Thermodesulfobacteriota</taxon>
        <taxon>Desulfovibrionia</taxon>
        <taxon>Desulfovibrionales</taxon>
        <taxon>Desulfovibrionaceae</taxon>
    </lineage>
</organism>
<accession>A0A2C8FFV9</accession>
<keyword evidence="2" id="KW-1185">Reference proteome</keyword>
<protein>
    <submittedName>
        <fullName evidence="1">Uncharacterized protein</fullName>
    </submittedName>
</protein>
<dbReference type="AlphaFoldDB" id="A0A2C8FFV9"/>
<name>A0A2C8FFV9_9BACT</name>
<dbReference type="KEGG" id="pprf:DPRO_PA0032"/>
<gene>
    <name evidence="1" type="ORF">DPRO_PA0032</name>
</gene>
<geneLocation type="plasmid" evidence="2">
    <name>padpro</name>
</geneLocation>
<proteinExistence type="predicted"/>
<dbReference type="EMBL" id="LT907976">
    <property type="protein sequence ID" value="SOB62156.1"/>
    <property type="molecule type" value="Genomic_DNA"/>
</dbReference>
<dbReference type="Proteomes" id="UP000219215">
    <property type="component" value="Plasmid paDPRO"/>
</dbReference>
<evidence type="ECO:0000313" key="2">
    <source>
        <dbReference type="Proteomes" id="UP000219215"/>
    </source>
</evidence>
<reference evidence="2" key="1">
    <citation type="submission" date="2017-09" db="EMBL/GenBank/DDBJ databases">
        <authorList>
            <person name="Regsiter A."/>
            <person name="William W."/>
        </authorList>
    </citation>
    <scope>NUCLEOTIDE SEQUENCE [LARGE SCALE GENOMIC DNA]</scope>
    <source>
        <strain evidence="2">500-1</strain>
        <plasmid evidence="2">padpro</plasmid>
    </source>
</reference>
<keyword evidence="1" id="KW-0614">Plasmid</keyword>